<feature type="region of interest" description="Disordered" evidence="1">
    <location>
        <begin position="898"/>
        <end position="1021"/>
    </location>
</feature>
<feature type="region of interest" description="Disordered" evidence="1">
    <location>
        <begin position="416"/>
        <end position="465"/>
    </location>
</feature>
<feature type="region of interest" description="Disordered" evidence="1">
    <location>
        <begin position="724"/>
        <end position="748"/>
    </location>
</feature>
<evidence type="ECO:0000259" key="2">
    <source>
        <dbReference type="Pfam" id="PF13926"/>
    </source>
</evidence>
<gene>
    <name evidence="3" type="ORF">LSTR_LSTR009573</name>
</gene>
<evidence type="ECO:0000256" key="1">
    <source>
        <dbReference type="SAM" id="MobiDB-lite"/>
    </source>
</evidence>
<dbReference type="PANTHER" id="PTHR14689:SF0">
    <property type="entry name" value="COILED-COIL DOMAIN-CONTAINING PROTEIN 82"/>
    <property type="match status" value="1"/>
</dbReference>
<feature type="compositionally biased region" description="Low complexity" evidence="1">
    <location>
        <begin position="432"/>
        <end position="458"/>
    </location>
</feature>
<feature type="region of interest" description="Disordered" evidence="1">
    <location>
        <begin position="234"/>
        <end position="286"/>
    </location>
</feature>
<reference evidence="3 4" key="1">
    <citation type="journal article" date="2017" name="Gigascience">
        <title>Genome sequence of the small brown planthopper, Laodelphax striatellus.</title>
        <authorList>
            <person name="Zhu J."/>
            <person name="Jiang F."/>
            <person name="Wang X."/>
            <person name="Yang P."/>
            <person name="Bao Y."/>
            <person name="Zhao W."/>
            <person name="Wang W."/>
            <person name="Lu H."/>
            <person name="Wang Q."/>
            <person name="Cui N."/>
            <person name="Li J."/>
            <person name="Chen X."/>
            <person name="Luo L."/>
            <person name="Yu J."/>
            <person name="Kang L."/>
            <person name="Cui F."/>
        </authorList>
    </citation>
    <scope>NUCLEOTIDE SEQUENCE [LARGE SCALE GENOMIC DNA]</scope>
    <source>
        <strain evidence="3">Lst14</strain>
    </source>
</reference>
<dbReference type="STRING" id="195883.A0A482WQ12"/>
<feature type="region of interest" description="Disordered" evidence="1">
    <location>
        <begin position="321"/>
        <end position="369"/>
    </location>
</feature>
<keyword evidence="4" id="KW-1185">Reference proteome</keyword>
<feature type="region of interest" description="Disordered" evidence="1">
    <location>
        <begin position="566"/>
        <end position="638"/>
    </location>
</feature>
<dbReference type="GO" id="GO:0005634">
    <property type="term" value="C:nucleus"/>
    <property type="evidence" value="ECO:0007669"/>
    <property type="project" value="TreeGrafter"/>
</dbReference>
<dbReference type="InParanoid" id="A0A482WQ12"/>
<evidence type="ECO:0000313" key="4">
    <source>
        <dbReference type="Proteomes" id="UP000291343"/>
    </source>
</evidence>
<dbReference type="InterPro" id="IPR025451">
    <property type="entry name" value="DUF4211"/>
</dbReference>
<feature type="compositionally biased region" description="Low complexity" evidence="1">
    <location>
        <begin position="321"/>
        <end position="339"/>
    </location>
</feature>
<feature type="compositionally biased region" description="Polar residues" evidence="1">
    <location>
        <begin position="356"/>
        <end position="369"/>
    </location>
</feature>
<feature type="compositionally biased region" description="Polar residues" evidence="1">
    <location>
        <begin position="611"/>
        <end position="638"/>
    </location>
</feature>
<feature type="compositionally biased region" description="Polar residues" evidence="1">
    <location>
        <begin position="724"/>
        <end position="746"/>
    </location>
</feature>
<organism evidence="3 4">
    <name type="scientific">Laodelphax striatellus</name>
    <name type="common">Small brown planthopper</name>
    <name type="synonym">Delphax striatella</name>
    <dbReference type="NCBI Taxonomy" id="195883"/>
    <lineage>
        <taxon>Eukaryota</taxon>
        <taxon>Metazoa</taxon>
        <taxon>Ecdysozoa</taxon>
        <taxon>Arthropoda</taxon>
        <taxon>Hexapoda</taxon>
        <taxon>Insecta</taxon>
        <taxon>Pterygota</taxon>
        <taxon>Neoptera</taxon>
        <taxon>Paraneoptera</taxon>
        <taxon>Hemiptera</taxon>
        <taxon>Auchenorrhyncha</taxon>
        <taxon>Fulgoroidea</taxon>
        <taxon>Delphacidae</taxon>
        <taxon>Criomorphinae</taxon>
        <taxon>Laodelphax</taxon>
    </lineage>
</organism>
<feature type="domain" description="DUF4211" evidence="2">
    <location>
        <begin position="1136"/>
        <end position="1252"/>
    </location>
</feature>
<protein>
    <recommendedName>
        <fullName evidence="2">DUF4211 domain-containing protein</fullName>
    </recommendedName>
</protein>
<dbReference type="EMBL" id="QKKF02027689">
    <property type="protein sequence ID" value="RZF35705.1"/>
    <property type="molecule type" value="Genomic_DNA"/>
</dbReference>
<feature type="compositionally biased region" description="Polar residues" evidence="1">
    <location>
        <begin position="570"/>
        <end position="601"/>
    </location>
</feature>
<feature type="region of interest" description="Disordered" evidence="1">
    <location>
        <begin position="771"/>
        <end position="804"/>
    </location>
</feature>
<feature type="compositionally biased region" description="Polar residues" evidence="1">
    <location>
        <begin position="497"/>
        <end position="517"/>
    </location>
</feature>
<feature type="compositionally biased region" description="Polar residues" evidence="1">
    <location>
        <begin position="416"/>
        <end position="431"/>
    </location>
</feature>
<name>A0A482WQ12_LAOST</name>
<feature type="compositionally biased region" description="Pro residues" evidence="1">
    <location>
        <begin position="779"/>
        <end position="788"/>
    </location>
</feature>
<dbReference type="OrthoDB" id="21499at2759"/>
<evidence type="ECO:0000313" key="3">
    <source>
        <dbReference type="EMBL" id="RZF35705.1"/>
    </source>
</evidence>
<proteinExistence type="predicted"/>
<feature type="region of interest" description="Disordered" evidence="1">
    <location>
        <begin position="491"/>
        <end position="517"/>
    </location>
</feature>
<sequence>MEPVGQWPAYAAPSAVDTPSTAPPPNLLLFNQQSMYQPNSTFSGHYNHSAATSLSASNPYYETQANPLLMGHSAAESMQIPLQMGSQFQSSYGRETVTRSSTIPTSNSTTYDNYSNHLFGTAAHNSINFNYNDKNTSLQPCVASTNAPKDNFYPTISHPYEVLNSPVNNNLYNVNEKKSVTVKPAIVSPLSLPPSPIAAPSTTSSLPASVKFNVHQNQKQDHTMGLNLLNSEHFQPTISPNRSNQTFDNNSKFSSSINMMNSKELQSSEMASNLQHAPSAPHSQLQSNSLYEYSSKTPVPQTSYQYPPIDKNHQVYNNRVLGESSSSSSPMPLSIGGLPTHLSTNKAPPSDLSAADQRSSCQAAFDQQTSASLSPGYRMPLYSGAEYATSLQHGFQKRRSENMGCYSPCSRQEQSPVMSAVTSPSSSHFQTSPHPSYPSHNSPVTFSSASHPSYNSPSTLDSSAFQGEPLQLSTSQTNVKQLTHLNQQYHWKDGNHSPLSGSPSSGNAFERNSASDNSLLHPMLNGKMSTSNIDPISSITKITNTILENANYLPNGITNLPESQIERNSKQLQSDLQSKNSMEQKVSNNGSNPFERSSTGKTKPYDDDNQIRFNNLTTKIQNSTYSPTAPNASSRNWKNSNLNQISQEKSQQCYGNSSSYFNSPSLNGNNTFNRIDNSSVLQNTISHYPSKIHSPQYSTPNQQKSNKLFVPYNDATQVAKEILSNTSTKPKAESNTKSSMNANSSNGKEKLLSNDVIDSIPSHNVNQSLMVSESTSPYQTPPNAPQTHPPNGSQTPLAKLPSISIPTENSSYCSSAIAKKDDKSGVVVPSATVEKSSVVPPLNCNQKQKPTRRGRPPKTKEIPLEKMPEKKPLSFPPSINNGFMASYIKFLEGIQYDSPDEVVPPKREVSTRRAKRKSSIKKIIDDEYENGEESINSDSDPAWSPAAMKDDSDEDFDIGRKTRSRSVRGSGQRGRKRGRRSTVSEVSSDDDDENKASKQRKYATRTKSVSQTEDKNNDENVIANSTEINKNISESFPFQVGEFVINKSEVNLENAPIWRVDGKTLLQKFEPSEEKGEIVYKNIPTYAGWTHLNSNAFQKIQVKIKFQNRTETTVQLLAQEPKVSVEEQKAIDKFILDTMKYQDNFEIYIQTLISQALDSNFLGEIIRENDDYFLDSVKAIDGISGERRQKLIDFASWQDSIVEKSMATWPCIDVLQGSPKAGTSNEVCASCKANPATKRVIAFGQPYNNDNLEGCPPDPAVSEHKDFLLCKKCIDVVSLYNKIVHQKYQMFNKCAGKVQEKRTSDPTKDTTIILNELLADEQWLSQLFKDVRTNWAQVESYTTKKEDVETKQ</sequence>
<accession>A0A482WQ12</accession>
<comment type="caution">
    <text evidence="3">The sequence shown here is derived from an EMBL/GenBank/DDBJ whole genome shotgun (WGS) entry which is preliminary data.</text>
</comment>
<dbReference type="Pfam" id="PF13926">
    <property type="entry name" value="DUF4211"/>
    <property type="match status" value="1"/>
</dbReference>
<dbReference type="PANTHER" id="PTHR14689">
    <property type="entry name" value="PHORBOL-ESTER_DAG-TYPE DOMAIN-CONTAINING PROTEIN"/>
    <property type="match status" value="1"/>
</dbReference>
<dbReference type="Proteomes" id="UP000291343">
    <property type="component" value="Unassembled WGS sequence"/>
</dbReference>
<feature type="region of interest" description="Disordered" evidence="1">
    <location>
        <begin position="838"/>
        <end position="862"/>
    </location>
</feature>
<feature type="region of interest" description="Disordered" evidence="1">
    <location>
        <begin position="1"/>
        <end position="26"/>
    </location>
</feature>